<name>A0ABP0Q1G9_9DINO</name>
<feature type="region of interest" description="Disordered" evidence="1">
    <location>
        <begin position="83"/>
        <end position="119"/>
    </location>
</feature>
<dbReference type="InterPro" id="IPR011009">
    <property type="entry name" value="Kinase-like_dom_sf"/>
</dbReference>
<sequence length="269" mass="29881">YFALSRTLPFADSSVARVLARTVRCKVHWPKEKFEQCSGGIIKLIKSLLAKDPAQRPSAATTFAAMWALLRPRERQTESVVQSLQAVPGRSSSKTRLSFSSSPCSTHRPSDQTPRAASPFRKMIETRQVRKTSRESVVKEDGLPRNGQGWYQAGHARGRVDSLQSFLRCKDSGCSGSGHPERDDSGGTRGTKTGSRGPERPKQKTGFIRRRMNDFFQRIQRIDQHGAHPKLYDRDTGLAAEGNAFGSVVPLPANQPAVLETADRRHTLR</sequence>
<dbReference type="EMBL" id="CAXAMN010023884">
    <property type="protein sequence ID" value="CAK9081886.1"/>
    <property type="molecule type" value="Genomic_DNA"/>
</dbReference>
<dbReference type="Proteomes" id="UP001642484">
    <property type="component" value="Unassembled WGS sequence"/>
</dbReference>
<protein>
    <recommendedName>
        <fullName evidence="5">Aurora kinase</fullName>
    </recommendedName>
</protein>
<feature type="region of interest" description="Disordered" evidence="1">
    <location>
        <begin position="173"/>
        <end position="206"/>
    </location>
</feature>
<dbReference type="Gene3D" id="1.10.510.10">
    <property type="entry name" value="Transferase(Phosphotransferase) domain 1"/>
    <property type="match status" value="1"/>
</dbReference>
<evidence type="ECO:0000313" key="3">
    <source>
        <dbReference type="EMBL" id="CAK9081928.1"/>
    </source>
</evidence>
<evidence type="ECO:0000313" key="2">
    <source>
        <dbReference type="EMBL" id="CAK9081886.1"/>
    </source>
</evidence>
<keyword evidence="4" id="KW-1185">Reference proteome</keyword>
<accession>A0ABP0Q1G9</accession>
<evidence type="ECO:0000313" key="4">
    <source>
        <dbReference type="Proteomes" id="UP001642484"/>
    </source>
</evidence>
<dbReference type="SUPFAM" id="SSF56112">
    <property type="entry name" value="Protein kinase-like (PK-like)"/>
    <property type="match status" value="1"/>
</dbReference>
<gene>
    <name evidence="2" type="ORF">CCMP2556_LOCUS40029</name>
    <name evidence="3" type="ORF">CCMP2556_LOCUS40051</name>
</gene>
<feature type="non-terminal residue" evidence="2">
    <location>
        <position position="1"/>
    </location>
</feature>
<proteinExistence type="predicted"/>
<feature type="compositionally biased region" description="Polar residues" evidence="1">
    <location>
        <begin position="103"/>
        <end position="115"/>
    </location>
</feature>
<comment type="caution">
    <text evidence="2">The sequence shown here is derived from an EMBL/GenBank/DDBJ whole genome shotgun (WGS) entry which is preliminary data.</text>
</comment>
<dbReference type="EMBL" id="CAXAMN010023895">
    <property type="protein sequence ID" value="CAK9081928.1"/>
    <property type="molecule type" value="Genomic_DNA"/>
</dbReference>
<evidence type="ECO:0008006" key="5">
    <source>
        <dbReference type="Google" id="ProtNLM"/>
    </source>
</evidence>
<evidence type="ECO:0000256" key="1">
    <source>
        <dbReference type="SAM" id="MobiDB-lite"/>
    </source>
</evidence>
<reference evidence="2 4" key="1">
    <citation type="submission" date="2024-02" db="EMBL/GenBank/DDBJ databases">
        <authorList>
            <person name="Chen Y."/>
            <person name="Shah S."/>
            <person name="Dougan E. K."/>
            <person name="Thang M."/>
            <person name="Chan C."/>
        </authorList>
    </citation>
    <scope>NUCLEOTIDE SEQUENCE [LARGE SCALE GENOMIC DNA]</scope>
</reference>
<organism evidence="2 4">
    <name type="scientific">Durusdinium trenchii</name>
    <dbReference type="NCBI Taxonomy" id="1381693"/>
    <lineage>
        <taxon>Eukaryota</taxon>
        <taxon>Sar</taxon>
        <taxon>Alveolata</taxon>
        <taxon>Dinophyceae</taxon>
        <taxon>Suessiales</taxon>
        <taxon>Symbiodiniaceae</taxon>
        <taxon>Durusdinium</taxon>
    </lineage>
</organism>
<feature type="compositionally biased region" description="Low complexity" evidence="1">
    <location>
        <begin position="91"/>
        <end position="102"/>
    </location>
</feature>